<sequence length="190" mass="20840">MKDGKVTKARISRAALKLFVEKGVAETTVRDIAAAAQVAEGTLYRHFTGKDELAWELFAVHFTALAGELERRQGAKESLAGKLAAMVEHFCTFFDQDPVLFSYLLLTQHDFLKRVSPDMSNPVEVVQQVIRRAMAKGELPPGDAAVAAAMVLGMVLQSAVFKIYGRITTNLTSLSDRLSRACLRVLNGQD</sequence>
<dbReference type="InterPro" id="IPR036271">
    <property type="entry name" value="Tet_transcr_reg_TetR-rel_C_sf"/>
</dbReference>
<dbReference type="PANTHER" id="PTHR30055">
    <property type="entry name" value="HTH-TYPE TRANSCRIPTIONAL REGULATOR RUTR"/>
    <property type="match status" value="1"/>
</dbReference>
<proteinExistence type="predicted"/>
<feature type="domain" description="HTH tetR-type" evidence="5">
    <location>
        <begin position="5"/>
        <end position="65"/>
    </location>
</feature>
<evidence type="ECO:0000256" key="4">
    <source>
        <dbReference type="PROSITE-ProRule" id="PRU00335"/>
    </source>
</evidence>
<dbReference type="PANTHER" id="PTHR30055:SF234">
    <property type="entry name" value="HTH-TYPE TRANSCRIPTIONAL REGULATOR BETI"/>
    <property type="match status" value="1"/>
</dbReference>
<dbReference type="PRINTS" id="PR00455">
    <property type="entry name" value="HTHTETR"/>
</dbReference>
<dbReference type="InterPro" id="IPR050109">
    <property type="entry name" value="HTH-type_TetR-like_transc_reg"/>
</dbReference>
<dbReference type="GO" id="GO:0000976">
    <property type="term" value="F:transcription cis-regulatory region binding"/>
    <property type="evidence" value="ECO:0007669"/>
    <property type="project" value="TreeGrafter"/>
</dbReference>
<protein>
    <submittedName>
        <fullName evidence="6">TetR/AcrR family transcriptional regulator</fullName>
    </submittedName>
</protein>
<dbReference type="SUPFAM" id="SSF46689">
    <property type="entry name" value="Homeodomain-like"/>
    <property type="match status" value="1"/>
</dbReference>
<name>A0A7V6DQZ2_9BACT</name>
<organism evidence="6">
    <name type="scientific">Desulfobacca acetoxidans</name>
    <dbReference type="NCBI Taxonomy" id="60893"/>
    <lineage>
        <taxon>Bacteria</taxon>
        <taxon>Pseudomonadati</taxon>
        <taxon>Thermodesulfobacteriota</taxon>
        <taxon>Desulfobaccia</taxon>
        <taxon>Desulfobaccales</taxon>
        <taxon>Desulfobaccaceae</taxon>
        <taxon>Desulfobacca</taxon>
    </lineage>
</organism>
<dbReference type="Gene3D" id="1.10.357.10">
    <property type="entry name" value="Tetracycline Repressor, domain 2"/>
    <property type="match status" value="1"/>
</dbReference>
<accession>A0A7V6DQZ2</accession>
<feature type="DNA-binding region" description="H-T-H motif" evidence="4">
    <location>
        <begin position="28"/>
        <end position="47"/>
    </location>
</feature>
<dbReference type="PROSITE" id="PS50977">
    <property type="entry name" value="HTH_TETR_2"/>
    <property type="match status" value="1"/>
</dbReference>
<keyword evidence="2 4" id="KW-0238">DNA-binding</keyword>
<dbReference type="InterPro" id="IPR001647">
    <property type="entry name" value="HTH_TetR"/>
</dbReference>
<evidence type="ECO:0000256" key="1">
    <source>
        <dbReference type="ARBA" id="ARBA00023015"/>
    </source>
</evidence>
<gene>
    <name evidence="6" type="ORF">ENV52_13160</name>
</gene>
<evidence type="ECO:0000256" key="2">
    <source>
        <dbReference type="ARBA" id="ARBA00023125"/>
    </source>
</evidence>
<dbReference type="GO" id="GO:0003700">
    <property type="term" value="F:DNA-binding transcription factor activity"/>
    <property type="evidence" value="ECO:0007669"/>
    <property type="project" value="TreeGrafter"/>
</dbReference>
<evidence type="ECO:0000313" key="6">
    <source>
        <dbReference type="EMBL" id="HHS30636.1"/>
    </source>
</evidence>
<dbReference type="AlphaFoldDB" id="A0A7V6DQZ2"/>
<keyword evidence="3" id="KW-0804">Transcription</keyword>
<dbReference type="Pfam" id="PF00440">
    <property type="entry name" value="TetR_N"/>
    <property type="match status" value="1"/>
</dbReference>
<dbReference type="EMBL" id="DTGR01000204">
    <property type="protein sequence ID" value="HHS30636.1"/>
    <property type="molecule type" value="Genomic_DNA"/>
</dbReference>
<dbReference type="SUPFAM" id="SSF48498">
    <property type="entry name" value="Tetracyclin repressor-like, C-terminal domain"/>
    <property type="match status" value="1"/>
</dbReference>
<keyword evidence="1" id="KW-0805">Transcription regulation</keyword>
<reference evidence="6" key="1">
    <citation type="journal article" date="2020" name="mSystems">
        <title>Genome- and Community-Level Interaction Insights into Carbon Utilization and Element Cycling Functions of Hydrothermarchaeota in Hydrothermal Sediment.</title>
        <authorList>
            <person name="Zhou Z."/>
            <person name="Liu Y."/>
            <person name="Xu W."/>
            <person name="Pan J."/>
            <person name="Luo Z.H."/>
            <person name="Li M."/>
        </authorList>
    </citation>
    <scope>NUCLEOTIDE SEQUENCE [LARGE SCALE GENOMIC DNA]</scope>
    <source>
        <strain evidence="6">SpSt-767</strain>
    </source>
</reference>
<dbReference type="InterPro" id="IPR023772">
    <property type="entry name" value="DNA-bd_HTH_TetR-type_CS"/>
</dbReference>
<evidence type="ECO:0000259" key="5">
    <source>
        <dbReference type="PROSITE" id="PS50977"/>
    </source>
</evidence>
<dbReference type="PROSITE" id="PS01081">
    <property type="entry name" value="HTH_TETR_1"/>
    <property type="match status" value="1"/>
</dbReference>
<dbReference type="InterPro" id="IPR009057">
    <property type="entry name" value="Homeodomain-like_sf"/>
</dbReference>
<comment type="caution">
    <text evidence="6">The sequence shown here is derived from an EMBL/GenBank/DDBJ whole genome shotgun (WGS) entry which is preliminary data.</text>
</comment>
<evidence type="ECO:0000256" key="3">
    <source>
        <dbReference type="ARBA" id="ARBA00023163"/>
    </source>
</evidence>